<feature type="region of interest" description="Disordered" evidence="9">
    <location>
        <begin position="73"/>
        <end position="94"/>
    </location>
</feature>
<reference evidence="13" key="1">
    <citation type="submission" date="2016-08" db="EMBL/GenBank/DDBJ databases">
        <title>VSG repertoire of Trypanosoma brucei EATRO 1125.</title>
        <authorList>
            <person name="Cross G.A."/>
        </authorList>
    </citation>
    <scope>NUCLEOTIDE SEQUENCE</scope>
    <source>
        <strain evidence="13">EATRO 1125</strain>
    </source>
</reference>
<dbReference type="VEuPathDB" id="TriTrypDB:Tb1125.11.18190"/>
<evidence type="ECO:0000256" key="8">
    <source>
        <dbReference type="ARBA" id="ARBA00023288"/>
    </source>
</evidence>
<dbReference type="Pfam" id="PF10659">
    <property type="entry name" value="Trypan_glycop_C"/>
    <property type="match status" value="1"/>
</dbReference>
<dbReference type="GO" id="GO:0098552">
    <property type="term" value="C:side of membrane"/>
    <property type="evidence" value="ECO:0007669"/>
    <property type="project" value="UniProtKB-KW"/>
</dbReference>
<dbReference type="AlphaFoldDB" id="A0A1J0R477"/>
<keyword evidence="6" id="KW-0472">Membrane</keyword>
<evidence type="ECO:0000313" key="13">
    <source>
        <dbReference type="EMBL" id="APD72633.1"/>
    </source>
</evidence>
<feature type="compositionally biased region" description="Basic and acidic residues" evidence="9">
    <location>
        <begin position="484"/>
        <end position="495"/>
    </location>
</feature>
<feature type="region of interest" description="Disordered" evidence="9">
    <location>
        <begin position="470"/>
        <end position="495"/>
    </location>
</feature>
<keyword evidence="4" id="KW-0336">GPI-anchor</keyword>
<keyword evidence="8" id="KW-0449">Lipoprotein</keyword>
<name>A0A1J0R477_9TRYP</name>
<evidence type="ECO:0000256" key="4">
    <source>
        <dbReference type="ARBA" id="ARBA00022622"/>
    </source>
</evidence>
<dbReference type="InterPro" id="IPR019609">
    <property type="entry name" value="Variant_surf_glycoprt_trypan_C"/>
</dbReference>
<evidence type="ECO:0000256" key="1">
    <source>
        <dbReference type="ARBA" id="ARBA00002523"/>
    </source>
</evidence>
<feature type="chain" id="PRO_5012520502" evidence="10">
    <location>
        <begin position="20"/>
        <end position="522"/>
    </location>
</feature>
<evidence type="ECO:0000256" key="9">
    <source>
        <dbReference type="SAM" id="MobiDB-lite"/>
    </source>
</evidence>
<feature type="domain" description="Trypanosome variant surface glycoprotein B-type N-terminal" evidence="12">
    <location>
        <begin position="7"/>
        <end position="364"/>
    </location>
</feature>
<evidence type="ECO:0000256" key="6">
    <source>
        <dbReference type="ARBA" id="ARBA00023136"/>
    </source>
</evidence>
<protein>
    <submittedName>
        <fullName evidence="13">Variant surface glycoprotein 1125.152</fullName>
    </submittedName>
</protein>
<dbReference type="InterPro" id="IPR025932">
    <property type="entry name" value="Trypano_VSG_B_N_dom"/>
</dbReference>
<dbReference type="Pfam" id="PF13206">
    <property type="entry name" value="VSG_B"/>
    <property type="match status" value="1"/>
</dbReference>
<feature type="signal peptide" evidence="10">
    <location>
        <begin position="1"/>
        <end position="19"/>
    </location>
</feature>
<sequence>MRLPQPFLLVPALSSAAVAAGDNAAVYKQLCELIRIAEATADIPEPLPEDKADYDALHLLNATLSKPEWLKQFDKKGPNNLRPTAPEGPHASDQTWQTRWASWLGAATKLDEASDKTKVYKDLKINQPDEAETEARRIAIATELEAAARAAGSVATAKADLGDNTKQKAQDALEKAAFGGKGKTAQTVAAADLKDGGAPTDASQLCGKSGTSTTAASLTGLMMCICAKTNTNGKEKPCTSTSEDSTEVSGSFANLGTLMQKLVENCPERDKRTLTGSEIRQALSDFKATAKRSASQTVFGKFVTTDCHGSSNSGQCVLYSGNVATAKSEIDSRKWSTELTKAAAAVDAITKHNNKVAAAQDRIRQAREAVITIMQLPLMPHSAAGMTTNSKTTTAATDAEANQKKCDQHHNNQTECEKLQCTYGANAADGKKCKPKEGEGQTNQGAGDGASGAAAVSAGCAAHKDKTACENDKTGDKQNCAWRKGKDNEDDKENEKCRNGSFLLTKKFALSVVSAAFAALLF</sequence>
<evidence type="ECO:0000259" key="12">
    <source>
        <dbReference type="Pfam" id="PF13206"/>
    </source>
</evidence>
<keyword evidence="7" id="KW-0325">Glycoprotein</keyword>
<feature type="domain" description="Trypanosome variant surface glycoprotein C-terminal" evidence="11">
    <location>
        <begin position="406"/>
        <end position="521"/>
    </location>
</feature>
<evidence type="ECO:0000259" key="11">
    <source>
        <dbReference type="Pfam" id="PF10659"/>
    </source>
</evidence>
<accession>A0A1J0R477</accession>
<keyword evidence="3" id="KW-1003">Cell membrane</keyword>
<comment type="function">
    <text evidence="1">VSG forms a coat on the surface of the parasite. The trypanosome evades the immune response of the host by expressing a series of antigenically distinct VSGs from an estimated 1000 VSG genes.</text>
</comment>
<organism evidence="13">
    <name type="scientific">Trypanosoma brucei</name>
    <dbReference type="NCBI Taxonomy" id="5691"/>
    <lineage>
        <taxon>Eukaryota</taxon>
        <taxon>Discoba</taxon>
        <taxon>Euglenozoa</taxon>
        <taxon>Kinetoplastea</taxon>
        <taxon>Metakinetoplastina</taxon>
        <taxon>Trypanosomatida</taxon>
        <taxon>Trypanosomatidae</taxon>
        <taxon>Trypanosoma</taxon>
    </lineage>
</organism>
<dbReference type="EMBL" id="KX698677">
    <property type="protein sequence ID" value="APD72633.1"/>
    <property type="molecule type" value="Genomic_DNA"/>
</dbReference>
<comment type="subcellular location">
    <subcellularLocation>
        <location evidence="2">Cell membrane</location>
        <topology evidence="2">Lipid-anchor</topology>
        <topology evidence="2">GPI-anchor</topology>
    </subcellularLocation>
</comment>
<evidence type="ECO:0000256" key="7">
    <source>
        <dbReference type="ARBA" id="ARBA00023180"/>
    </source>
</evidence>
<dbReference type="VEuPathDB" id="TriTrypDB:Tb427_000214200"/>
<evidence type="ECO:0000256" key="3">
    <source>
        <dbReference type="ARBA" id="ARBA00022475"/>
    </source>
</evidence>
<dbReference type="VEuPathDB" id="TriTrypDB:Tb11.v5.0930"/>
<proteinExistence type="predicted"/>
<dbReference type="GO" id="GO:0005886">
    <property type="term" value="C:plasma membrane"/>
    <property type="evidence" value="ECO:0007669"/>
    <property type="project" value="UniProtKB-SubCell"/>
</dbReference>
<evidence type="ECO:0000256" key="5">
    <source>
        <dbReference type="ARBA" id="ARBA00022729"/>
    </source>
</evidence>
<evidence type="ECO:0000256" key="2">
    <source>
        <dbReference type="ARBA" id="ARBA00004609"/>
    </source>
</evidence>
<evidence type="ECO:0000256" key="10">
    <source>
        <dbReference type="SAM" id="SignalP"/>
    </source>
</evidence>
<keyword evidence="5 10" id="KW-0732">Signal</keyword>